<evidence type="ECO:0000313" key="2">
    <source>
        <dbReference type="EMBL" id="KAJ1134674.1"/>
    </source>
</evidence>
<organism evidence="2 3">
    <name type="scientific">Pleurodeles waltl</name>
    <name type="common">Iberian ribbed newt</name>
    <dbReference type="NCBI Taxonomy" id="8319"/>
    <lineage>
        <taxon>Eukaryota</taxon>
        <taxon>Metazoa</taxon>
        <taxon>Chordata</taxon>
        <taxon>Craniata</taxon>
        <taxon>Vertebrata</taxon>
        <taxon>Euteleostomi</taxon>
        <taxon>Amphibia</taxon>
        <taxon>Batrachia</taxon>
        <taxon>Caudata</taxon>
        <taxon>Salamandroidea</taxon>
        <taxon>Salamandridae</taxon>
        <taxon>Pleurodelinae</taxon>
        <taxon>Pleurodeles</taxon>
    </lineage>
</organism>
<dbReference type="Gene3D" id="2.60.120.1540">
    <property type="match status" value="1"/>
</dbReference>
<evidence type="ECO:0000313" key="3">
    <source>
        <dbReference type="Proteomes" id="UP001066276"/>
    </source>
</evidence>
<reference evidence="2" key="1">
    <citation type="journal article" date="2022" name="bioRxiv">
        <title>Sequencing and chromosome-scale assembly of the giantPleurodeles waltlgenome.</title>
        <authorList>
            <person name="Brown T."/>
            <person name="Elewa A."/>
            <person name="Iarovenko S."/>
            <person name="Subramanian E."/>
            <person name="Araus A.J."/>
            <person name="Petzold A."/>
            <person name="Susuki M."/>
            <person name="Suzuki K.-i.T."/>
            <person name="Hayashi T."/>
            <person name="Toyoda A."/>
            <person name="Oliveira C."/>
            <person name="Osipova E."/>
            <person name="Leigh N.D."/>
            <person name="Simon A."/>
            <person name="Yun M.H."/>
        </authorList>
    </citation>
    <scope>NUCLEOTIDE SEQUENCE</scope>
    <source>
        <strain evidence="2">20211129_DDA</strain>
        <tissue evidence="2">Liver</tissue>
    </source>
</reference>
<dbReference type="PANTHER" id="PTHR11412">
    <property type="entry name" value="MACROGLOBULIN / COMPLEMENT"/>
    <property type="match status" value="1"/>
</dbReference>
<keyword evidence="3" id="KW-1185">Reference proteome</keyword>
<dbReference type="SMART" id="SM01361">
    <property type="entry name" value="A2M_recep"/>
    <property type="match status" value="1"/>
</dbReference>
<protein>
    <recommendedName>
        <fullName evidence="1">Alpha-macroglobulin receptor-binding domain-containing protein</fullName>
    </recommendedName>
</protein>
<dbReference type="InterPro" id="IPR009048">
    <property type="entry name" value="A-macroglobulin_rcpt-bd"/>
</dbReference>
<evidence type="ECO:0000259" key="1">
    <source>
        <dbReference type="SMART" id="SM01361"/>
    </source>
</evidence>
<dbReference type="GO" id="GO:0006956">
    <property type="term" value="P:complement activation"/>
    <property type="evidence" value="ECO:0007669"/>
    <property type="project" value="TreeGrafter"/>
</dbReference>
<dbReference type="InterPro" id="IPR036595">
    <property type="entry name" value="A-macroglobulin_rcpt-bd_sf"/>
</dbReference>
<feature type="domain" description="Alpha-macroglobulin receptor-binding" evidence="1">
    <location>
        <begin position="304"/>
        <end position="392"/>
    </location>
</feature>
<comment type="caution">
    <text evidence="2">The sequence shown here is derived from an EMBL/GenBank/DDBJ whole genome shotgun (WGS) entry which is preliminary data.</text>
</comment>
<dbReference type="Pfam" id="PF07677">
    <property type="entry name" value="A2M_recep"/>
    <property type="match status" value="1"/>
</dbReference>
<dbReference type="AlphaFoldDB" id="A0AAV7Q653"/>
<dbReference type="Pfam" id="PF22661">
    <property type="entry name" value="CO4A-B_CUB_C"/>
    <property type="match status" value="1"/>
</dbReference>
<dbReference type="Proteomes" id="UP001066276">
    <property type="component" value="Chromosome 6"/>
</dbReference>
<accession>A0AAV7Q653</accession>
<dbReference type="SUPFAM" id="SSF49410">
    <property type="entry name" value="Alpha-macroglobulin receptor domain"/>
    <property type="match status" value="1"/>
</dbReference>
<sequence length="447" mass="51133">MYLAVGARSVLPLVSSHPFTSWLRPVVWARPVRGARVRVHFSTRRFSYAVQGVLPFPARCVFACRCRFRPMEPGFTCCLQFELPSCLEASPRGSSRSFNQDWFCSLLCYGQSPRGFPRSLRCFWARAGGSGYNTHSVLLKDTVVALEALSRYWTKTYSTEGSNLALTISSPQRQYSKALSLDKYSKRVEEELQLSLESDLNVEVKGKGKGTLTILRLYNMMQVENNTCQELNLNIELTEDVREPDEDADYDYSEGDDVNEEPSARIHWQDLRSRRRRQAVPLEGKTKEVVYMVYLWREERSKLSGMAIVDITMLSGFDPNLEDLNKLKDLKDRYISHYEYMYGRLLLYFQTVPVEKDLISFHATQTVKVGSLQPASAAIYDFYEPGSVLQKWKELHCGHFFLPHGMHSPSPFPLTDRKCNIIYNLPSRSKLVNALCSGDVCHCAEGK</sequence>
<dbReference type="GO" id="GO:0005615">
    <property type="term" value="C:extracellular space"/>
    <property type="evidence" value="ECO:0007669"/>
    <property type="project" value="TreeGrafter"/>
</dbReference>
<dbReference type="PANTHER" id="PTHR11412:SF86">
    <property type="entry name" value="COMPLEMENT C4-A-RELATED"/>
    <property type="match status" value="1"/>
</dbReference>
<dbReference type="InterPro" id="IPR050473">
    <property type="entry name" value="A2M/Complement_sys"/>
</dbReference>
<dbReference type="EMBL" id="JANPWB010000010">
    <property type="protein sequence ID" value="KAJ1134674.1"/>
    <property type="molecule type" value="Genomic_DNA"/>
</dbReference>
<gene>
    <name evidence="2" type="ORF">NDU88_001124</name>
</gene>
<name>A0AAV7Q653_PLEWA</name>
<dbReference type="InterPro" id="IPR054587">
    <property type="entry name" value="CO4A-B_CUB_C"/>
</dbReference>
<proteinExistence type="predicted"/>
<dbReference type="Gene3D" id="2.60.40.690">
    <property type="entry name" value="Alpha-macroglobulin, receptor-binding domain"/>
    <property type="match status" value="1"/>
</dbReference>